<feature type="transmembrane region" description="Helical" evidence="7">
    <location>
        <begin position="215"/>
        <end position="236"/>
    </location>
</feature>
<keyword evidence="5 7" id="KW-1133">Transmembrane helix</keyword>
<comment type="similarity">
    <text evidence="2 7">Belongs to the UPF0259 family.</text>
</comment>
<keyword evidence="6 7" id="KW-0472">Membrane</keyword>
<keyword evidence="4 7" id="KW-0812">Transmembrane</keyword>
<dbReference type="EMBL" id="PDKU01000001">
    <property type="protein sequence ID" value="PPI86776.1"/>
    <property type="molecule type" value="Genomic_DNA"/>
</dbReference>
<evidence type="ECO:0000256" key="6">
    <source>
        <dbReference type="ARBA" id="ARBA00023136"/>
    </source>
</evidence>
<keyword evidence="3 7" id="KW-1003">Cell membrane</keyword>
<comment type="caution">
    <text evidence="8">The sequence shown here is derived from an EMBL/GenBank/DDBJ whole genome shotgun (WGS) entry which is preliminary data.</text>
</comment>
<proteinExistence type="inferred from homology"/>
<dbReference type="RefSeq" id="WP_136129941.1">
    <property type="nucleotide sequence ID" value="NZ_PDKU01000001.1"/>
</dbReference>
<keyword evidence="9" id="KW-1185">Reference proteome</keyword>
<feature type="transmembrane region" description="Helical" evidence="7">
    <location>
        <begin position="20"/>
        <end position="39"/>
    </location>
</feature>
<evidence type="ECO:0000256" key="1">
    <source>
        <dbReference type="ARBA" id="ARBA00004429"/>
    </source>
</evidence>
<feature type="transmembrane region" description="Helical" evidence="7">
    <location>
        <begin position="185"/>
        <end position="209"/>
    </location>
</feature>
<feature type="transmembrane region" description="Helical" evidence="7">
    <location>
        <begin position="140"/>
        <end position="164"/>
    </location>
</feature>
<name>A0A2P5SWS9_9GAMM</name>
<gene>
    <name evidence="8" type="ORF">CRV10_00775</name>
</gene>
<feature type="transmembrane region" description="Helical" evidence="7">
    <location>
        <begin position="76"/>
        <end position="102"/>
    </location>
</feature>
<dbReference type="InterPro" id="IPR009627">
    <property type="entry name" value="UPF0259"/>
</dbReference>
<dbReference type="Pfam" id="PF06790">
    <property type="entry name" value="UPF0259"/>
    <property type="match status" value="1"/>
</dbReference>
<sequence>MQITVNSLYRETKTFFRYQIMTFVLTALLAAFITTIFIYCIGEYDSSLNVINNNNMQDNYLSTITNEENLNRINKIITTVMILNLLELINNTILIGSVLYLISNLCKKNQINTSVAIQELISFIPRLMILIFIINLMIQIGFALLFFPGFIVITLCSMSPIILVRDKKSIFSSIKSSSKIVRDNLKIIIPAIIIWIMSKILCMMFFSIFSFLQSHLVSFIFMFINNLIFMFLITYLSRFHMLLNK</sequence>
<evidence type="ECO:0000256" key="5">
    <source>
        <dbReference type="ARBA" id="ARBA00022989"/>
    </source>
</evidence>
<feature type="transmembrane region" description="Helical" evidence="7">
    <location>
        <begin position="114"/>
        <end position="134"/>
    </location>
</feature>
<evidence type="ECO:0000256" key="7">
    <source>
        <dbReference type="HAMAP-Rule" id="MF_01067"/>
    </source>
</evidence>
<dbReference type="AlphaFoldDB" id="A0A2P5SWS9"/>
<dbReference type="HAMAP" id="MF_01067">
    <property type="entry name" value="UPF0259"/>
    <property type="match status" value="1"/>
</dbReference>
<reference evidence="8 9" key="1">
    <citation type="journal article" date="2018" name="Genome Biol. Evol.">
        <title>Cladogenesis and Genomic Streamlining in Extracellular Endosymbionts of Tropical Stink Bugs.</title>
        <authorList>
            <person name="Otero-Bravo A."/>
            <person name="Goffredi S."/>
            <person name="Sabree Z.L."/>
        </authorList>
    </citation>
    <scope>NUCLEOTIDE SEQUENCE [LARGE SCALE GENOMIC DNA]</scope>
    <source>
        <strain evidence="8 9">SoEL</strain>
    </source>
</reference>
<protein>
    <recommendedName>
        <fullName evidence="7">UPF0259 membrane protein CRV10_00775</fullName>
    </recommendedName>
</protein>
<dbReference type="Proteomes" id="UP000296144">
    <property type="component" value="Unassembled WGS sequence"/>
</dbReference>
<organism evidence="8 9">
    <name type="scientific">Candidatus Pantoea edessiphila</name>
    <dbReference type="NCBI Taxonomy" id="2044610"/>
    <lineage>
        <taxon>Bacteria</taxon>
        <taxon>Pseudomonadati</taxon>
        <taxon>Pseudomonadota</taxon>
        <taxon>Gammaproteobacteria</taxon>
        <taxon>Enterobacterales</taxon>
        <taxon>Erwiniaceae</taxon>
        <taxon>Pantoea</taxon>
    </lineage>
</organism>
<evidence type="ECO:0000256" key="3">
    <source>
        <dbReference type="ARBA" id="ARBA00022475"/>
    </source>
</evidence>
<dbReference type="GO" id="GO:0005886">
    <property type="term" value="C:plasma membrane"/>
    <property type="evidence" value="ECO:0007669"/>
    <property type="project" value="UniProtKB-SubCell"/>
</dbReference>
<evidence type="ECO:0000313" key="9">
    <source>
        <dbReference type="Proteomes" id="UP000296144"/>
    </source>
</evidence>
<dbReference type="OrthoDB" id="6454524at2"/>
<evidence type="ECO:0000256" key="4">
    <source>
        <dbReference type="ARBA" id="ARBA00022692"/>
    </source>
</evidence>
<accession>A0A2P5SWS9</accession>
<evidence type="ECO:0000256" key="2">
    <source>
        <dbReference type="ARBA" id="ARBA00005633"/>
    </source>
</evidence>
<evidence type="ECO:0000313" key="8">
    <source>
        <dbReference type="EMBL" id="PPI86776.1"/>
    </source>
</evidence>
<comment type="subcellular location">
    <subcellularLocation>
        <location evidence="1">Cell inner membrane</location>
        <topology evidence="1">Multi-pass membrane protein</topology>
    </subcellularLocation>
    <subcellularLocation>
        <location evidence="7">Cell membrane</location>
        <topology evidence="7">Multi-pass membrane protein</topology>
    </subcellularLocation>
</comment>